<dbReference type="PANTHER" id="PTHR14611">
    <property type="entry name" value="TECTONIC FAMILY MEMBER"/>
    <property type="match status" value="1"/>
</dbReference>
<evidence type="ECO:0000259" key="10">
    <source>
        <dbReference type="Pfam" id="PF25752"/>
    </source>
</evidence>
<organism evidence="11 12">
    <name type="scientific">Polyplax serrata</name>
    <name type="common">Common mouse louse</name>
    <dbReference type="NCBI Taxonomy" id="468196"/>
    <lineage>
        <taxon>Eukaryota</taxon>
        <taxon>Metazoa</taxon>
        <taxon>Ecdysozoa</taxon>
        <taxon>Arthropoda</taxon>
        <taxon>Hexapoda</taxon>
        <taxon>Insecta</taxon>
        <taxon>Pterygota</taxon>
        <taxon>Neoptera</taxon>
        <taxon>Paraneoptera</taxon>
        <taxon>Psocodea</taxon>
        <taxon>Troctomorpha</taxon>
        <taxon>Phthiraptera</taxon>
        <taxon>Anoplura</taxon>
        <taxon>Polyplacidae</taxon>
        <taxon>Polyplax</taxon>
    </lineage>
</organism>
<keyword evidence="7" id="KW-0206">Cytoskeleton</keyword>
<evidence type="ECO:0000256" key="6">
    <source>
        <dbReference type="ARBA" id="ARBA00023180"/>
    </source>
</evidence>
<dbReference type="Pfam" id="PF07773">
    <property type="entry name" value="TCTN_DUF1619"/>
    <property type="match status" value="1"/>
</dbReference>
<dbReference type="PROSITE" id="PS51381">
    <property type="entry name" value="C2_B9"/>
    <property type="match status" value="1"/>
</dbReference>
<feature type="domain" description="Tectonic-1-3 N-terminal" evidence="10">
    <location>
        <begin position="313"/>
        <end position="415"/>
    </location>
</feature>
<evidence type="ECO:0000256" key="4">
    <source>
        <dbReference type="ARBA" id="ARBA00022729"/>
    </source>
</evidence>
<keyword evidence="8" id="KW-0966">Cell projection</keyword>
<keyword evidence="4" id="KW-0732">Signal</keyword>
<keyword evidence="3" id="KW-0963">Cytoplasm</keyword>
<keyword evidence="12" id="KW-1185">Reference proteome</keyword>
<comment type="subcellular location">
    <subcellularLocation>
        <location evidence="1">Cytoplasm</location>
        <location evidence="1">Cytoskeleton</location>
        <location evidence="1">Cilium basal body</location>
    </subcellularLocation>
</comment>
<protein>
    <recommendedName>
        <fullName evidence="13">B9 domain-containing protein 2</fullName>
    </recommendedName>
</protein>
<evidence type="ECO:0000256" key="1">
    <source>
        <dbReference type="ARBA" id="ARBA00004120"/>
    </source>
</evidence>
<dbReference type="InterPro" id="IPR057724">
    <property type="entry name" value="TCTN1-3_N"/>
</dbReference>
<keyword evidence="6" id="KW-0325">Glycoprotein</keyword>
<dbReference type="PANTHER" id="PTHR14611:SF2">
    <property type="entry name" value="TECTONIC"/>
    <property type="match status" value="1"/>
</dbReference>
<dbReference type="InterPro" id="IPR010796">
    <property type="entry name" value="C2_B9-type_dom"/>
</dbReference>
<evidence type="ECO:0000256" key="3">
    <source>
        <dbReference type="ARBA" id="ARBA00022490"/>
    </source>
</evidence>
<feature type="domain" description="Tectonic-1-3" evidence="9">
    <location>
        <begin position="637"/>
        <end position="814"/>
    </location>
</feature>
<dbReference type="Pfam" id="PF07162">
    <property type="entry name" value="B9-C2"/>
    <property type="match status" value="1"/>
</dbReference>
<comment type="caution">
    <text evidence="11">The sequence shown here is derived from an EMBL/GenBank/DDBJ whole genome shotgun (WGS) entry which is preliminary data.</text>
</comment>
<name>A0ABR1AGH7_POLSC</name>
<proteinExistence type="inferred from homology"/>
<dbReference type="Proteomes" id="UP001359485">
    <property type="component" value="Unassembled WGS sequence"/>
</dbReference>
<evidence type="ECO:0000256" key="7">
    <source>
        <dbReference type="ARBA" id="ARBA00023212"/>
    </source>
</evidence>
<dbReference type="EMBL" id="JAWJWF010000049">
    <property type="protein sequence ID" value="KAK6619067.1"/>
    <property type="molecule type" value="Genomic_DNA"/>
</dbReference>
<evidence type="ECO:0000313" key="11">
    <source>
        <dbReference type="EMBL" id="KAK6619067.1"/>
    </source>
</evidence>
<accession>A0ABR1AGH7</accession>
<gene>
    <name evidence="11" type="ORF">RUM44_003449</name>
</gene>
<evidence type="ECO:0000256" key="8">
    <source>
        <dbReference type="ARBA" id="ARBA00023273"/>
    </source>
</evidence>
<keyword evidence="5" id="KW-0970">Cilium biogenesis/degradation</keyword>
<evidence type="ECO:0000256" key="5">
    <source>
        <dbReference type="ARBA" id="ARBA00022794"/>
    </source>
</evidence>
<evidence type="ECO:0000256" key="2">
    <source>
        <dbReference type="ARBA" id="ARBA00007633"/>
    </source>
</evidence>
<reference evidence="11 12" key="1">
    <citation type="submission" date="2023-09" db="EMBL/GenBank/DDBJ databases">
        <title>Genomes of two closely related lineages of the louse Polyplax serrata with different host specificities.</title>
        <authorList>
            <person name="Martinu J."/>
            <person name="Tarabai H."/>
            <person name="Stefka J."/>
            <person name="Hypsa V."/>
        </authorList>
    </citation>
    <scope>NUCLEOTIDE SEQUENCE [LARGE SCALE GENOMIC DNA]</scope>
    <source>
        <strain evidence="11">98ZLc_SE</strain>
    </source>
</reference>
<comment type="similarity">
    <text evidence="2">Belongs to the tectonic family.</text>
</comment>
<evidence type="ECO:0000313" key="12">
    <source>
        <dbReference type="Proteomes" id="UP001359485"/>
    </source>
</evidence>
<dbReference type="InterPro" id="IPR011677">
    <property type="entry name" value="TCTN1-3_dom"/>
</dbReference>
<evidence type="ECO:0008006" key="13">
    <source>
        <dbReference type="Google" id="ProtNLM"/>
    </source>
</evidence>
<dbReference type="InterPro" id="IPR040354">
    <property type="entry name" value="TCTN1-3"/>
</dbReference>
<evidence type="ECO:0000259" key="9">
    <source>
        <dbReference type="Pfam" id="PF07773"/>
    </source>
</evidence>
<sequence length="866" mass="98274">MAECHIIGQLVGASDFPHKALFCKWDIHFGPGWKLISGFKEAQTQIDSSEFDDKTYWCHPIDVHLATKGVQGWPKIHVEVYHQDSFGRNELCGYGFMHIPTAPGTYNLTCVTWRPTGSLKEEVTRYFMGGGLQLKRPDVIYSGTDRNRLQTETMGKVYFELGVILRNFHKYGVECFQPSINANLPDLFNRFETCNNEICLNDNVDSYKKLKRDLEDDKFDKISNMTTTAEEVNKNIESSIQHSLNGSSNIMFQNETNISTELFEDFEDMNVPSESSTFKSLDITSDSISEKEISISTLPSVTGITIKNNGPTKSTPVVNEVSYHQFNLTDSEDICFCDLKVNQCDVNCCCDKDCNSNHWKVFVKCMEKPFEYDRNYCFKNNFIFKTNLKLEVLQTEDGLFCIMRDNLRTSLKYKTKGILNSLDTFNKAMPEKVYSYVNKKLPGYRFKGKNYRTGSLIWTLQNGELQQFDISVPTFGQTCSSKVPVRYLVDQVQICSHYSSQDNNACEHSRIENVFNHLMDLIIIAAPHLVNKSLNADPEKICDLHVCVGVIINVCQEHDNCTVLKDKAMIPLKLGCQNSVSKIQYHIWHNGSEGIKKFEAFVWLRSGFEDLEGNFLQTTEVKFFWEPSGLKTFSRSGNPGYLTGKPILSARKVFMDNGTTGKTATMVVSVKGLNVLGSEMGICSSEKRIPINFRENSHSSCSLKLSKDNFGKEKCIELQKYILKLLIGEEVANITNDEYFNKFAAVFGNPKLEDTNDWVQVLIDLVPLTSIQVNFKFGYNTLVCGNIITDLIIDIAYSNVGSYQNPQSKILDLTESAINDFAKPLSLDIKLPHDFFYPFFSTSSGSQSLDKFVSGLFLLTLIKIMW</sequence>
<dbReference type="Pfam" id="PF25752">
    <property type="entry name" value="DUF1619_N"/>
    <property type="match status" value="1"/>
</dbReference>